<evidence type="ECO:0008006" key="13">
    <source>
        <dbReference type="Google" id="ProtNLM"/>
    </source>
</evidence>
<keyword evidence="4 7" id="KW-0720">Serine protease</keyword>
<evidence type="ECO:0000256" key="1">
    <source>
        <dbReference type="ARBA" id="ARBA00022670"/>
    </source>
</evidence>
<dbReference type="PROSITE" id="PS51888">
    <property type="entry name" value="CLIP"/>
    <property type="match status" value="1"/>
</dbReference>
<dbReference type="PROSITE" id="PS00134">
    <property type="entry name" value="TRYPSIN_HIS"/>
    <property type="match status" value="1"/>
</dbReference>
<evidence type="ECO:0000256" key="5">
    <source>
        <dbReference type="ARBA" id="ARBA00023157"/>
    </source>
</evidence>
<dbReference type="SMART" id="SM00680">
    <property type="entry name" value="CLIP"/>
    <property type="match status" value="1"/>
</dbReference>
<sequence length="560" mass="61483">MLLRKAEGSAWSLKFIVPVVVFLLVPNIAAQYQFEPAVRFDHFGQQYQPWQPVQTFSPPQRQQVSRQDVSSESGENNGQGRNTGAIAKITETLGALNTLGRYLVGMTRKGAEEAPNNNRPDRDVVAAQQVQQQQAKPQGDLNGAIYTLSKNVLGPNVTDTLAPLVRGVQLPTVVVRDGEDGKPKPTNDLETQEKQGIRDRPCTTPKGQQGNCDDLSDCPSLLLDLGNLRQSICFKSLFVPGVCCPQSESGFSDAVTSRPTTTTTTTTTTYRPFITSTLRPPFIIARPPSLGTDVSAESTNSIARNDCGISETAKFRVVGGSESLPGRWPWMAAIFLHGSKRTEFWCGGTLMNERYVLTAAHCTRDTRQRPFSARQFTVRLGDVDLGRDDEPSLPQTFQVADVKAHPKFSRVGFYNDIALLKLDGRAQRSKYVSLICLPPPALRSDTFVGQRPTVVGWGTTYYGGKESTVQRQVDLPVWRNEDCDSSYFQPITSSFICAGYSEGGKDACQGDSGGPLMLRSNGKWTQIGIVSFGNKCGEPGYPGVYTRVTEYLDWIEQNAV</sequence>
<dbReference type="SUPFAM" id="SSF50494">
    <property type="entry name" value="Trypsin-like serine proteases"/>
    <property type="match status" value="1"/>
</dbReference>
<proteinExistence type="inferred from homology"/>
<dbReference type="Proteomes" id="UP000494165">
    <property type="component" value="Unassembled WGS sequence"/>
</dbReference>
<dbReference type="InterPro" id="IPR022700">
    <property type="entry name" value="CLIP"/>
</dbReference>
<dbReference type="InterPro" id="IPR018114">
    <property type="entry name" value="TRYPSIN_HIS"/>
</dbReference>
<dbReference type="PANTHER" id="PTHR24258:SF116">
    <property type="entry name" value="FI16631P1-RELATED"/>
    <property type="match status" value="1"/>
</dbReference>
<feature type="compositionally biased region" description="Polar residues" evidence="8">
    <location>
        <begin position="72"/>
        <end position="82"/>
    </location>
</feature>
<evidence type="ECO:0000256" key="7">
    <source>
        <dbReference type="RuleBase" id="RU363034"/>
    </source>
</evidence>
<dbReference type="InterPro" id="IPR043504">
    <property type="entry name" value="Peptidase_S1_PA_chymotrypsin"/>
</dbReference>
<dbReference type="PROSITE" id="PS00135">
    <property type="entry name" value="TRYPSIN_SER"/>
    <property type="match status" value="1"/>
</dbReference>
<keyword evidence="1 7" id="KW-0645">Protease</keyword>
<feature type="region of interest" description="Disordered" evidence="8">
    <location>
        <begin position="50"/>
        <end position="83"/>
    </location>
</feature>
<evidence type="ECO:0000313" key="11">
    <source>
        <dbReference type="EMBL" id="CAB3367429.1"/>
    </source>
</evidence>
<evidence type="ECO:0000256" key="3">
    <source>
        <dbReference type="ARBA" id="ARBA00022801"/>
    </source>
</evidence>
<reference evidence="11 12" key="1">
    <citation type="submission" date="2020-04" db="EMBL/GenBank/DDBJ databases">
        <authorList>
            <person name="Alioto T."/>
            <person name="Alioto T."/>
            <person name="Gomez Garrido J."/>
        </authorList>
    </citation>
    <scope>NUCLEOTIDE SEQUENCE [LARGE SCALE GENOMIC DNA]</scope>
</reference>
<dbReference type="PANTHER" id="PTHR24258">
    <property type="entry name" value="SERINE PROTEASE-RELATED"/>
    <property type="match status" value="1"/>
</dbReference>
<comment type="similarity">
    <text evidence="6">Belongs to the peptidase S1 family. CLIP subfamily.</text>
</comment>
<dbReference type="EMBL" id="CADEPI010000030">
    <property type="protein sequence ID" value="CAB3367429.1"/>
    <property type="molecule type" value="Genomic_DNA"/>
</dbReference>
<dbReference type="SMART" id="SM00020">
    <property type="entry name" value="Tryp_SPc"/>
    <property type="match status" value="1"/>
</dbReference>
<evidence type="ECO:0000313" key="12">
    <source>
        <dbReference type="Proteomes" id="UP000494165"/>
    </source>
</evidence>
<dbReference type="FunFam" id="2.40.10.10:FF:000006">
    <property type="entry name" value="Serine proteinase stubble"/>
    <property type="match status" value="1"/>
</dbReference>
<feature type="domain" description="Clip" evidence="10">
    <location>
        <begin position="201"/>
        <end position="244"/>
    </location>
</feature>
<dbReference type="AlphaFoldDB" id="A0A8S1CH46"/>
<evidence type="ECO:0000256" key="4">
    <source>
        <dbReference type="ARBA" id="ARBA00022825"/>
    </source>
</evidence>
<comment type="caution">
    <text evidence="11">The sequence shown here is derived from an EMBL/GenBank/DDBJ whole genome shotgun (WGS) entry which is preliminary data.</text>
</comment>
<dbReference type="Gene3D" id="2.40.10.10">
    <property type="entry name" value="Trypsin-like serine proteases"/>
    <property type="match status" value="1"/>
</dbReference>
<feature type="domain" description="Peptidase S1" evidence="9">
    <location>
        <begin position="317"/>
        <end position="560"/>
    </location>
</feature>
<keyword evidence="3 7" id="KW-0378">Hydrolase</keyword>
<keyword evidence="12" id="KW-1185">Reference proteome</keyword>
<feature type="compositionally biased region" description="Low complexity" evidence="8">
    <location>
        <begin position="57"/>
        <end position="71"/>
    </location>
</feature>
<dbReference type="PRINTS" id="PR00722">
    <property type="entry name" value="CHYMOTRYPSIN"/>
</dbReference>
<evidence type="ECO:0000256" key="8">
    <source>
        <dbReference type="SAM" id="MobiDB-lite"/>
    </source>
</evidence>
<dbReference type="PROSITE" id="PS50240">
    <property type="entry name" value="TRYPSIN_DOM"/>
    <property type="match status" value="1"/>
</dbReference>
<dbReference type="GO" id="GO:0004252">
    <property type="term" value="F:serine-type endopeptidase activity"/>
    <property type="evidence" value="ECO:0007669"/>
    <property type="project" value="InterPro"/>
</dbReference>
<dbReference type="InterPro" id="IPR009003">
    <property type="entry name" value="Peptidase_S1_PA"/>
</dbReference>
<dbReference type="CDD" id="cd00190">
    <property type="entry name" value="Tryp_SPc"/>
    <property type="match status" value="1"/>
</dbReference>
<dbReference type="InterPro" id="IPR001314">
    <property type="entry name" value="Peptidase_S1A"/>
</dbReference>
<accession>A0A8S1CH46</accession>
<dbReference type="OrthoDB" id="6348928at2759"/>
<evidence type="ECO:0000259" key="10">
    <source>
        <dbReference type="PROSITE" id="PS51888"/>
    </source>
</evidence>
<feature type="compositionally biased region" description="Basic and acidic residues" evidence="8">
    <location>
        <begin position="176"/>
        <end position="201"/>
    </location>
</feature>
<name>A0A8S1CH46_9INSE</name>
<dbReference type="Pfam" id="PF00089">
    <property type="entry name" value="Trypsin"/>
    <property type="match status" value="1"/>
</dbReference>
<evidence type="ECO:0000256" key="6">
    <source>
        <dbReference type="ARBA" id="ARBA00024195"/>
    </source>
</evidence>
<keyword evidence="5" id="KW-1015">Disulfide bond</keyword>
<protein>
    <recommendedName>
        <fullName evidence="13">Peptidase S1 domain-containing protein</fullName>
    </recommendedName>
</protein>
<gene>
    <name evidence="11" type="ORF">CLODIP_2_CD00282</name>
</gene>
<keyword evidence="2" id="KW-0732">Signal</keyword>
<feature type="region of interest" description="Disordered" evidence="8">
    <location>
        <begin position="176"/>
        <end position="210"/>
    </location>
</feature>
<dbReference type="GO" id="GO:0006508">
    <property type="term" value="P:proteolysis"/>
    <property type="evidence" value="ECO:0007669"/>
    <property type="project" value="UniProtKB-KW"/>
</dbReference>
<dbReference type="InterPro" id="IPR033116">
    <property type="entry name" value="TRYPSIN_SER"/>
</dbReference>
<evidence type="ECO:0000259" key="9">
    <source>
        <dbReference type="PROSITE" id="PS50240"/>
    </source>
</evidence>
<evidence type="ECO:0000256" key="2">
    <source>
        <dbReference type="ARBA" id="ARBA00022729"/>
    </source>
</evidence>
<dbReference type="InterPro" id="IPR001254">
    <property type="entry name" value="Trypsin_dom"/>
</dbReference>
<organism evidence="11 12">
    <name type="scientific">Cloeon dipterum</name>
    <dbReference type="NCBI Taxonomy" id="197152"/>
    <lineage>
        <taxon>Eukaryota</taxon>
        <taxon>Metazoa</taxon>
        <taxon>Ecdysozoa</taxon>
        <taxon>Arthropoda</taxon>
        <taxon>Hexapoda</taxon>
        <taxon>Insecta</taxon>
        <taxon>Pterygota</taxon>
        <taxon>Palaeoptera</taxon>
        <taxon>Ephemeroptera</taxon>
        <taxon>Pisciforma</taxon>
        <taxon>Baetidae</taxon>
        <taxon>Cloeon</taxon>
    </lineage>
</organism>